<keyword evidence="1" id="KW-1133">Transmembrane helix</keyword>
<name>A0A2P2PZC0_RHIMU</name>
<keyword evidence="1" id="KW-0472">Membrane</keyword>
<evidence type="ECO:0000256" key="1">
    <source>
        <dbReference type="SAM" id="Phobius"/>
    </source>
</evidence>
<sequence>MNFTLDLRCISLSILIGFLLASTFASLWLQEACALVAWGNCFFLFDPGFMLVVFVHLFC</sequence>
<dbReference type="AlphaFoldDB" id="A0A2P2PZC0"/>
<feature type="transmembrane region" description="Helical" evidence="1">
    <location>
        <begin position="7"/>
        <end position="29"/>
    </location>
</feature>
<protein>
    <recommendedName>
        <fullName evidence="3">Transmembrane protein</fullName>
    </recommendedName>
</protein>
<evidence type="ECO:0008006" key="3">
    <source>
        <dbReference type="Google" id="ProtNLM"/>
    </source>
</evidence>
<proteinExistence type="predicted"/>
<keyword evidence="1" id="KW-0812">Transmembrane</keyword>
<reference evidence="2" key="1">
    <citation type="submission" date="2018-02" db="EMBL/GenBank/DDBJ databases">
        <title>Rhizophora mucronata_Transcriptome.</title>
        <authorList>
            <person name="Meera S.P."/>
            <person name="Sreeshan A."/>
            <person name="Augustine A."/>
        </authorList>
    </citation>
    <scope>NUCLEOTIDE SEQUENCE</scope>
    <source>
        <tissue evidence="2">Leaf</tissue>
    </source>
</reference>
<accession>A0A2P2PZC0</accession>
<feature type="transmembrane region" description="Helical" evidence="1">
    <location>
        <begin position="35"/>
        <end position="58"/>
    </location>
</feature>
<organism evidence="2">
    <name type="scientific">Rhizophora mucronata</name>
    <name type="common">Asiatic mangrove</name>
    <dbReference type="NCBI Taxonomy" id="61149"/>
    <lineage>
        <taxon>Eukaryota</taxon>
        <taxon>Viridiplantae</taxon>
        <taxon>Streptophyta</taxon>
        <taxon>Embryophyta</taxon>
        <taxon>Tracheophyta</taxon>
        <taxon>Spermatophyta</taxon>
        <taxon>Magnoliopsida</taxon>
        <taxon>eudicotyledons</taxon>
        <taxon>Gunneridae</taxon>
        <taxon>Pentapetalae</taxon>
        <taxon>rosids</taxon>
        <taxon>fabids</taxon>
        <taxon>Malpighiales</taxon>
        <taxon>Rhizophoraceae</taxon>
        <taxon>Rhizophora</taxon>
    </lineage>
</organism>
<evidence type="ECO:0000313" key="2">
    <source>
        <dbReference type="EMBL" id="MBX60035.1"/>
    </source>
</evidence>
<dbReference type="EMBL" id="GGEC01079551">
    <property type="protein sequence ID" value="MBX60035.1"/>
    <property type="molecule type" value="Transcribed_RNA"/>
</dbReference>